<dbReference type="PANTHER" id="PTHR46390">
    <property type="entry name" value="MANNOSE-1-PHOSPHATE GUANYLYLTRANSFERASE"/>
    <property type="match status" value="1"/>
</dbReference>
<dbReference type="InterPro" id="IPR005835">
    <property type="entry name" value="NTP_transferase_dom"/>
</dbReference>
<proteinExistence type="inferred from homology"/>
<sequence>MKKGFKRYAIIIAGGRGERFWPLSRFNNPKQFLKLFYKESLLKLTKKRISKIIPLNYQRYVIPVDLKKKTKELLNLKEKNLVVEPQSKNTAIAIALASFYIKRELADALTIVLPADHLIKNEEEFYKCVNFAFKIAEEDYLVTFGIPPTYPATGYGYIEIDSLLFKEDNLVAYQVKRFVEKPDLEKAKEFLESKKFLWNSGMFVWKISYFLKQVERFMPSLYEDLKFLEKRINKKNEKRLLEEIYQRAENISVDYAIMEKAERIAVVKGTFDWDDVGSILALERYYNKDEEGNIKIGAVFNYETKNSIFYTKDLPIFSFGVEDLIIIKEKDLIFVSGKKEFEKIKNFLALLKEKRDYQKYL</sequence>
<evidence type="ECO:0000256" key="1">
    <source>
        <dbReference type="ARBA" id="ARBA00006115"/>
    </source>
</evidence>
<dbReference type="SUPFAM" id="SSF159283">
    <property type="entry name" value="Guanosine diphospho-D-mannose pyrophosphorylase/mannose-6-phosphate isomerase linker domain"/>
    <property type="match status" value="1"/>
</dbReference>
<organism evidence="9">
    <name type="scientific">candidate division WOR-3 bacterium</name>
    <dbReference type="NCBI Taxonomy" id="2052148"/>
    <lineage>
        <taxon>Bacteria</taxon>
        <taxon>Bacteria division WOR-3</taxon>
    </lineage>
</organism>
<dbReference type="AlphaFoldDB" id="A0A7V6CMU1"/>
<dbReference type="Pfam" id="PF00483">
    <property type="entry name" value="NTP_transferase"/>
    <property type="match status" value="1"/>
</dbReference>
<evidence type="ECO:0000256" key="5">
    <source>
        <dbReference type="ARBA" id="ARBA00022741"/>
    </source>
</evidence>
<dbReference type="EMBL" id="DTHS01000019">
    <property type="protein sequence ID" value="HHR48531.1"/>
    <property type="molecule type" value="Genomic_DNA"/>
</dbReference>
<evidence type="ECO:0000256" key="3">
    <source>
        <dbReference type="ARBA" id="ARBA00022679"/>
    </source>
</evidence>
<dbReference type="GO" id="GO:0005525">
    <property type="term" value="F:GTP binding"/>
    <property type="evidence" value="ECO:0007669"/>
    <property type="project" value="UniProtKB-KW"/>
</dbReference>
<dbReference type="InterPro" id="IPR029044">
    <property type="entry name" value="Nucleotide-diphossugar_trans"/>
</dbReference>
<evidence type="ECO:0000256" key="4">
    <source>
        <dbReference type="ARBA" id="ARBA00022695"/>
    </source>
</evidence>
<dbReference type="SUPFAM" id="SSF53448">
    <property type="entry name" value="Nucleotide-diphospho-sugar transferases"/>
    <property type="match status" value="1"/>
</dbReference>
<keyword evidence="3 9" id="KW-0808">Transferase</keyword>
<keyword evidence="5" id="KW-0547">Nucleotide-binding</keyword>
<dbReference type="InterPro" id="IPR051161">
    <property type="entry name" value="Mannose-6P_isomerase_type2"/>
</dbReference>
<dbReference type="GO" id="GO:0004475">
    <property type="term" value="F:mannose-1-phosphate guanylyltransferase (GTP) activity"/>
    <property type="evidence" value="ECO:0007669"/>
    <property type="project" value="UniProtKB-EC"/>
</dbReference>
<dbReference type="EC" id="2.7.7.13" evidence="2"/>
<comment type="similarity">
    <text evidence="1">Belongs to the mannose-6-phosphate isomerase type 2 family.</text>
</comment>
<dbReference type="PANTHER" id="PTHR46390:SF1">
    <property type="entry name" value="MANNOSE-1-PHOSPHATE GUANYLYLTRANSFERASE"/>
    <property type="match status" value="1"/>
</dbReference>
<dbReference type="FunFam" id="3.90.550.10:FF:000046">
    <property type="entry name" value="Mannose-1-phosphate guanylyltransferase (GDP)"/>
    <property type="match status" value="1"/>
</dbReference>
<evidence type="ECO:0000313" key="9">
    <source>
        <dbReference type="EMBL" id="HHR48531.1"/>
    </source>
</evidence>
<dbReference type="CDD" id="cd02509">
    <property type="entry name" value="GDP-M1P_Guanylyltransferase"/>
    <property type="match status" value="1"/>
</dbReference>
<dbReference type="InterPro" id="IPR049577">
    <property type="entry name" value="GMPP_N"/>
</dbReference>
<evidence type="ECO:0000259" key="8">
    <source>
        <dbReference type="Pfam" id="PF00483"/>
    </source>
</evidence>
<comment type="catalytic activity">
    <reaction evidence="7">
        <text>alpha-D-mannose 1-phosphate + GTP + H(+) = GDP-alpha-D-mannose + diphosphate</text>
        <dbReference type="Rhea" id="RHEA:15229"/>
        <dbReference type="ChEBI" id="CHEBI:15378"/>
        <dbReference type="ChEBI" id="CHEBI:33019"/>
        <dbReference type="ChEBI" id="CHEBI:37565"/>
        <dbReference type="ChEBI" id="CHEBI:57527"/>
        <dbReference type="ChEBI" id="CHEBI:58409"/>
        <dbReference type="EC" id="2.7.7.13"/>
    </reaction>
</comment>
<evidence type="ECO:0000256" key="7">
    <source>
        <dbReference type="ARBA" id="ARBA00047343"/>
    </source>
</evidence>
<reference evidence="9" key="1">
    <citation type="journal article" date="2020" name="mSystems">
        <title>Genome- and Community-Level Interaction Insights into Carbon Utilization and Element Cycling Functions of Hydrothermarchaeota in Hydrothermal Sediment.</title>
        <authorList>
            <person name="Zhou Z."/>
            <person name="Liu Y."/>
            <person name="Xu W."/>
            <person name="Pan J."/>
            <person name="Luo Z.H."/>
            <person name="Li M."/>
        </authorList>
    </citation>
    <scope>NUCLEOTIDE SEQUENCE [LARGE SCALE GENOMIC DNA]</scope>
    <source>
        <strain evidence="9">SpSt-791</strain>
    </source>
</reference>
<comment type="caution">
    <text evidence="9">The sequence shown here is derived from an EMBL/GenBank/DDBJ whole genome shotgun (WGS) entry which is preliminary data.</text>
</comment>
<keyword evidence="6" id="KW-0342">GTP-binding</keyword>
<evidence type="ECO:0000256" key="6">
    <source>
        <dbReference type="ARBA" id="ARBA00023134"/>
    </source>
</evidence>
<name>A0A7V6CMU1_UNCW3</name>
<dbReference type="GO" id="GO:0009298">
    <property type="term" value="P:GDP-mannose biosynthetic process"/>
    <property type="evidence" value="ECO:0007669"/>
    <property type="project" value="TreeGrafter"/>
</dbReference>
<keyword evidence="4 9" id="KW-0548">Nucleotidyltransferase</keyword>
<gene>
    <name evidence="9" type="ORF">ENV79_02670</name>
</gene>
<accession>A0A7V6CMU1</accession>
<feature type="domain" description="Nucleotidyl transferase" evidence="8">
    <location>
        <begin position="9"/>
        <end position="290"/>
    </location>
</feature>
<protein>
    <recommendedName>
        <fullName evidence="2">mannose-1-phosphate guanylyltransferase</fullName>
        <ecNumber evidence="2">2.7.7.13</ecNumber>
    </recommendedName>
</protein>
<evidence type="ECO:0000256" key="2">
    <source>
        <dbReference type="ARBA" id="ARBA00012387"/>
    </source>
</evidence>
<dbReference type="Gene3D" id="3.90.550.10">
    <property type="entry name" value="Spore Coat Polysaccharide Biosynthesis Protein SpsA, Chain A"/>
    <property type="match status" value="1"/>
</dbReference>